<dbReference type="GO" id="GO:0006749">
    <property type="term" value="P:glutathione metabolic process"/>
    <property type="evidence" value="ECO:0007669"/>
    <property type="project" value="TreeGrafter"/>
</dbReference>
<comment type="caution">
    <text evidence="2">The sequence shown here is derived from an EMBL/GenBank/DDBJ whole genome shotgun (WGS) entry which is preliminary data.</text>
</comment>
<dbReference type="EMBL" id="WSFO01000210">
    <property type="protein sequence ID" value="KAE9622401.1"/>
    <property type="molecule type" value="Genomic_DNA"/>
</dbReference>
<dbReference type="GO" id="GO:0005829">
    <property type="term" value="C:cytosol"/>
    <property type="evidence" value="ECO:0007669"/>
    <property type="project" value="TreeGrafter"/>
</dbReference>
<dbReference type="InterPro" id="IPR008040">
    <property type="entry name" value="Hydant_A_N"/>
</dbReference>
<protein>
    <submittedName>
        <fullName evidence="2">Hydantoinase/oxoprolinase family protein</fullName>
    </submittedName>
</protein>
<dbReference type="Pfam" id="PF05378">
    <property type="entry name" value="Hydant_A_N"/>
    <property type="match status" value="1"/>
</dbReference>
<reference evidence="2 3" key="1">
    <citation type="submission" date="2019-12" db="EMBL/GenBank/DDBJ databases">
        <authorList>
            <person name="Zhang Y.-J."/>
        </authorList>
    </citation>
    <scope>NUCLEOTIDE SEQUENCE [LARGE SCALE GENOMIC DNA]</scope>
    <source>
        <strain evidence="2 3">H18S-6</strain>
    </source>
</reference>
<feature type="domain" description="Hydantoinase/oxoprolinase N-terminal" evidence="1">
    <location>
        <begin position="6"/>
        <end position="110"/>
    </location>
</feature>
<feature type="non-terminal residue" evidence="2">
    <location>
        <position position="119"/>
    </location>
</feature>
<dbReference type="SUPFAM" id="SSF53067">
    <property type="entry name" value="Actin-like ATPase domain"/>
    <property type="match status" value="1"/>
</dbReference>
<dbReference type="AlphaFoldDB" id="A0A6A4R9J4"/>
<dbReference type="PANTHER" id="PTHR11365">
    <property type="entry name" value="5-OXOPROLINASE RELATED"/>
    <property type="match status" value="1"/>
</dbReference>
<dbReference type="Proteomes" id="UP000441586">
    <property type="component" value="Unassembled WGS sequence"/>
</dbReference>
<evidence type="ECO:0000313" key="3">
    <source>
        <dbReference type="Proteomes" id="UP000441586"/>
    </source>
</evidence>
<gene>
    <name evidence="2" type="ORF">GP644_24295</name>
</gene>
<dbReference type="GO" id="GO:0017168">
    <property type="term" value="F:5-oxoprolinase (ATP-hydrolyzing) activity"/>
    <property type="evidence" value="ECO:0007669"/>
    <property type="project" value="TreeGrafter"/>
</dbReference>
<dbReference type="PANTHER" id="PTHR11365:SF23">
    <property type="entry name" value="HYPOTHETICAL 5-OXOPROLINASE (EUROFUNG)-RELATED"/>
    <property type="match status" value="1"/>
</dbReference>
<name>A0A6A4R9J4_9RHOB</name>
<dbReference type="InterPro" id="IPR043129">
    <property type="entry name" value="ATPase_NBD"/>
</dbReference>
<organism evidence="2 3">
    <name type="scientific">Parasedimentitalea maritima</name>
    <dbReference type="NCBI Taxonomy" id="2578117"/>
    <lineage>
        <taxon>Bacteria</taxon>
        <taxon>Pseudomonadati</taxon>
        <taxon>Pseudomonadota</taxon>
        <taxon>Alphaproteobacteria</taxon>
        <taxon>Rhodobacterales</taxon>
        <taxon>Paracoccaceae</taxon>
        <taxon>Parasedimentitalea</taxon>
    </lineage>
</organism>
<accession>A0A6A4R9J4</accession>
<sequence>MTAIYRLGIDAGGTFTDFILAERGKGVSLFKSPSTPEDGTQAIRAGLAQIADALGRPASEVVANADLCINGTTVALNALIERQGAKVGLLCTEGHEDSLEIRLGHKEDGYRYDPEYPPA</sequence>
<evidence type="ECO:0000259" key="1">
    <source>
        <dbReference type="Pfam" id="PF05378"/>
    </source>
</evidence>
<dbReference type="RefSeq" id="WP_280817836.1">
    <property type="nucleotide sequence ID" value="NZ_WSFO01000210.1"/>
</dbReference>
<dbReference type="InterPro" id="IPR045079">
    <property type="entry name" value="Oxoprolinase-like"/>
</dbReference>
<evidence type="ECO:0000313" key="2">
    <source>
        <dbReference type="EMBL" id="KAE9622401.1"/>
    </source>
</evidence>
<proteinExistence type="predicted"/>